<dbReference type="GO" id="GO:0016853">
    <property type="term" value="F:isomerase activity"/>
    <property type="evidence" value="ECO:0007669"/>
    <property type="project" value="TreeGrafter"/>
</dbReference>
<reference evidence="4" key="1">
    <citation type="submission" date="2011-01" db="EMBL/GenBank/DDBJ databases">
        <title>Complete sequence of chromosome of Rahnella sp. Y9602.</title>
        <authorList>
            <consortium name="US DOE Joint Genome Institute"/>
            <person name="Lucas S."/>
            <person name="Copeland A."/>
            <person name="Lapidus A."/>
            <person name="Cheng J.-F."/>
            <person name="Goodwin L."/>
            <person name="Pitluck S."/>
            <person name="Lu M."/>
            <person name="Detter J.C."/>
            <person name="Han C."/>
            <person name="Tapia R."/>
            <person name="Land M."/>
            <person name="Hauser L."/>
            <person name="Kyrpides N."/>
            <person name="Ivanova N."/>
            <person name="Ovchinnikova G."/>
            <person name="Pagani I."/>
            <person name="Sobecky P.A."/>
            <person name="Martinez R.J."/>
            <person name="Woyke T."/>
        </authorList>
    </citation>
    <scope>NUCLEOTIDE SEQUENCE [LARGE SCALE GENOMIC DNA]</scope>
    <source>
        <strain evidence="4">Y9602</strain>
    </source>
</reference>
<evidence type="ECO:0000313" key="3">
    <source>
        <dbReference type="EMBL" id="ADW75069.1"/>
    </source>
</evidence>
<dbReference type="Gene3D" id="3.10.310.10">
    <property type="entry name" value="Diaminopimelate Epimerase, Chain A, domain 1"/>
    <property type="match status" value="2"/>
</dbReference>
<dbReference type="SUPFAM" id="SSF54506">
    <property type="entry name" value="Diaminopimelate epimerase-like"/>
    <property type="match status" value="1"/>
</dbReference>
<dbReference type="Pfam" id="PF02567">
    <property type="entry name" value="PhzC-PhzF"/>
    <property type="match status" value="1"/>
</dbReference>
<dbReference type="KEGG" id="rah:Rahaq_3477"/>
<evidence type="ECO:0000256" key="2">
    <source>
        <dbReference type="PIRSR" id="PIRSR016184-1"/>
    </source>
</evidence>
<comment type="similarity">
    <text evidence="1">Belongs to the PhzF family.</text>
</comment>
<dbReference type="NCBIfam" id="TIGR00654">
    <property type="entry name" value="PhzF_family"/>
    <property type="match status" value="1"/>
</dbReference>
<dbReference type="PANTHER" id="PTHR13774:SF32">
    <property type="entry name" value="ANTISENSE-ENHANCING SEQUENCE 1"/>
    <property type="match status" value="1"/>
</dbReference>
<feature type="active site" evidence="2">
    <location>
        <position position="48"/>
    </location>
</feature>
<reference evidence="3 4" key="2">
    <citation type="journal article" date="2012" name="J. Bacteriol.">
        <title>Complete Genome Sequence of Rahnella sp. Strain Y9602, a Gammaproteobacterium Isolate from Metal- and Radionuclide-Contaminated Soil.</title>
        <authorList>
            <person name="Martinez R.J."/>
            <person name="Bruce D."/>
            <person name="Detter C."/>
            <person name="Goodwin L.A."/>
            <person name="Han J."/>
            <person name="Han C.S."/>
            <person name="Held B."/>
            <person name="Land M.L."/>
            <person name="Mikhailova N."/>
            <person name="Nolan M."/>
            <person name="Pennacchio L."/>
            <person name="Pitluck S."/>
            <person name="Tapia R."/>
            <person name="Woyke T."/>
            <person name="Sobecky P.A."/>
        </authorList>
    </citation>
    <scope>NUCLEOTIDE SEQUENCE [LARGE SCALE GENOMIC DNA]</scope>
    <source>
        <strain evidence="3 4">Y9602</strain>
    </source>
</reference>
<dbReference type="RefSeq" id="WP_013576761.1">
    <property type="nucleotide sequence ID" value="NC_015061.1"/>
</dbReference>
<dbReference type="InterPro" id="IPR003719">
    <property type="entry name" value="Phenazine_PhzF-like"/>
</dbReference>
<dbReference type="Proteomes" id="UP000007257">
    <property type="component" value="Chromosome"/>
</dbReference>
<dbReference type="HOGENOM" id="CLU_048756_0_0_6"/>
<dbReference type="OrthoDB" id="9788221at2"/>
<dbReference type="PANTHER" id="PTHR13774">
    <property type="entry name" value="PHENAZINE BIOSYNTHESIS PROTEIN"/>
    <property type="match status" value="1"/>
</dbReference>
<organism evidence="3 4">
    <name type="scientific">Rahnella sp. (strain Y9602)</name>
    <dbReference type="NCBI Taxonomy" id="2703885"/>
    <lineage>
        <taxon>Bacteria</taxon>
        <taxon>Pseudomonadati</taxon>
        <taxon>Pseudomonadota</taxon>
        <taxon>Gammaproteobacteria</taxon>
        <taxon>Enterobacterales</taxon>
        <taxon>Yersiniaceae</taxon>
        <taxon>Rahnella</taxon>
    </lineage>
</organism>
<proteinExistence type="inferred from homology"/>
<protein>
    <submittedName>
        <fullName evidence="3">Phenazine biosynthesis protein PhzF family</fullName>
    </submittedName>
</protein>
<accession>A0A0H3FCW2</accession>
<dbReference type="AlphaFoldDB" id="A0A0H3FCW2"/>
<dbReference type="EMBL" id="CP002505">
    <property type="protein sequence ID" value="ADW75069.1"/>
    <property type="molecule type" value="Genomic_DNA"/>
</dbReference>
<dbReference type="PIRSF" id="PIRSF016184">
    <property type="entry name" value="PhzC_PhzF"/>
    <property type="match status" value="1"/>
</dbReference>
<evidence type="ECO:0000256" key="1">
    <source>
        <dbReference type="ARBA" id="ARBA00008270"/>
    </source>
</evidence>
<gene>
    <name evidence="3" type="ordered locus">Rahaq_3477</name>
</gene>
<evidence type="ECO:0000313" key="4">
    <source>
        <dbReference type="Proteomes" id="UP000007257"/>
    </source>
</evidence>
<sequence length="293" mass="31551">MTRLRRFKQVDVFTAEPLKGNALAVILDSEGLTDAEMFAMARWTNLAETAFVLKPVSPEADYRVRIFTTDKELPFAGHPTLGTAYALLQSGLKPKNAGYLVQECGVGLVQVKQLAYGGQAFSAPPAQMKPLAAEHHTLLETALRGGNIQADVMPVAVDMGIIWLVVRMESAQDCLNITADAAAVSQLQKQLGINGIAVYGLHDKNGPADYEVRAIIDEDGVLKEDPVTGSANACLARVLKAANFPDGAHMAQTYRVRQGTKLQRDGRVTVTFVDGEPWIGGDTCTLIDGTLDL</sequence>
<name>A0A0H3FCW2_RAHSY</name>
<dbReference type="GO" id="GO:0005737">
    <property type="term" value="C:cytoplasm"/>
    <property type="evidence" value="ECO:0007669"/>
    <property type="project" value="TreeGrafter"/>
</dbReference>
<dbReference type="eggNOG" id="COG0384">
    <property type="taxonomic scope" value="Bacteria"/>
</dbReference>